<dbReference type="OrthoDB" id="406733at2759"/>
<accession>A0A162K8T1</accession>
<dbReference type="InterPro" id="IPR012341">
    <property type="entry name" value="6hp_glycosidase-like_sf"/>
</dbReference>
<proteinExistence type="predicted"/>
<evidence type="ECO:0000313" key="3">
    <source>
        <dbReference type="EMBL" id="OAA79432.1"/>
    </source>
</evidence>
<organism evidence="3 4">
    <name type="scientific">Akanthomyces lecanii RCEF 1005</name>
    <dbReference type="NCBI Taxonomy" id="1081108"/>
    <lineage>
        <taxon>Eukaryota</taxon>
        <taxon>Fungi</taxon>
        <taxon>Dikarya</taxon>
        <taxon>Ascomycota</taxon>
        <taxon>Pezizomycotina</taxon>
        <taxon>Sordariomycetes</taxon>
        <taxon>Hypocreomycetidae</taxon>
        <taxon>Hypocreales</taxon>
        <taxon>Cordycipitaceae</taxon>
        <taxon>Akanthomyces</taxon>
        <taxon>Cordyceps confragosa</taxon>
    </lineage>
</organism>
<evidence type="ECO:0000259" key="2">
    <source>
        <dbReference type="Pfam" id="PF19291"/>
    </source>
</evidence>
<dbReference type="GO" id="GO:0005975">
    <property type="term" value="P:carbohydrate metabolic process"/>
    <property type="evidence" value="ECO:0007669"/>
    <property type="project" value="InterPro"/>
</dbReference>
<dbReference type="Pfam" id="PF19291">
    <property type="entry name" value="TREH_N"/>
    <property type="match status" value="1"/>
</dbReference>
<dbReference type="Gene3D" id="1.50.10.10">
    <property type="match status" value="1"/>
</dbReference>
<dbReference type="InterPro" id="IPR008928">
    <property type="entry name" value="6-hairpin_glycosidase_sf"/>
</dbReference>
<dbReference type="Pfam" id="PF00723">
    <property type="entry name" value="Glyco_hydro_15"/>
    <property type="match status" value="1"/>
</dbReference>
<evidence type="ECO:0000259" key="1">
    <source>
        <dbReference type="Pfam" id="PF00723"/>
    </source>
</evidence>
<dbReference type="PANTHER" id="PTHR31616:SF0">
    <property type="entry name" value="GLUCAN 1,4-ALPHA-GLUCOSIDASE"/>
    <property type="match status" value="1"/>
</dbReference>
<feature type="domain" description="Trehalase-like N-terminal" evidence="2">
    <location>
        <begin position="22"/>
        <end position="118"/>
    </location>
</feature>
<dbReference type="InterPro" id="IPR045582">
    <property type="entry name" value="Trehalase-like_N"/>
</dbReference>
<comment type="caution">
    <text evidence="3">The sequence shown here is derived from an EMBL/GenBank/DDBJ whole genome shotgun (WGS) entry which is preliminary data.</text>
</comment>
<evidence type="ECO:0000313" key="4">
    <source>
        <dbReference type="Proteomes" id="UP000076881"/>
    </source>
</evidence>
<dbReference type="EMBL" id="AZHF01000002">
    <property type="protein sequence ID" value="OAA79432.1"/>
    <property type="molecule type" value="Genomic_DNA"/>
</dbReference>
<gene>
    <name evidence="3" type="ORF">LEL_02918</name>
</gene>
<dbReference type="AlphaFoldDB" id="A0A162K8T1"/>
<dbReference type="PANTHER" id="PTHR31616">
    <property type="entry name" value="TREHALASE"/>
    <property type="match status" value="1"/>
</dbReference>
<dbReference type="SUPFAM" id="SSF48208">
    <property type="entry name" value="Six-hairpin glycosidases"/>
    <property type="match status" value="1"/>
</dbReference>
<protein>
    <submittedName>
        <fullName evidence="3">Glycosyl hydrolase</fullName>
    </submittedName>
</protein>
<dbReference type="Proteomes" id="UP000076881">
    <property type="component" value="Unassembled WGS sequence"/>
</dbReference>
<feature type="domain" description="GH15-like" evidence="1">
    <location>
        <begin position="290"/>
        <end position="665"/>
    </location>
</feature>
<reference evidence="3 4" key="1">
    <citation type="journal article" date="2016" name="Genome Biol. Evol.">
        <title>Divergent and convergent evolution of fungal pathogenicity.</title>
        <authorList>
            <person name="Shang Y."/>
            <person name="Xiao G."/>
            <person name="Zheng P."/>
            <person name="Cen K."/>
            <person name="Zhan S."/>
            <person name="Wang C."/>
        </authorList>
    </citation>
    <scope>NUCLEOTIDE SEQUENCE [LARGE SCALE GENOMIC DNA]</scope>
    <source>
        <strain evidence="3 4">RCEF 1005</strain>
    </source>
</reference>
<sequence>METPSHTAHAGHSRREHTSGYLPIEDYGMIGNMHTCALVGIDGSIDYMCWPDFDSPSVFCRLLDKDKGGHFNISPPSELGCTTKQQYLPSSCILQTRSIHEDGVVDLIDFFPRPKSTKVVSRSTSDQGLFHAASVQAELKKWLVRRVECVRGFLTIDVEIFPAFGYGQEIHVTTVHQDTLRPVAEESKVATFHSKDVKLQLDVVAESVNGKRRPNISFTKQRRNGMLGEGLVARVEIRAGEALSFVIRNDIADHVDEVITTELLDMQQHDTQVFWQDFIAQSKYTGRWVEVVSRSLMILKMLTFEPTGAIVAAPTFSIPEHIGGSRNWDYRYCWVRDSSFTIYILLRLGFKAEADAYMGFIMERLRSRGPDDALPIMFTIRGETDIPEFTLDHLDGYRSSRPVRIGNGAAFHKQFDIYGELMDGIYLYNKYGKPVPWDLWVAVRDLLDYVLTIKDEPDNSIWEVRNQRQHFTYSKIMLWVAFDRGLRLAEKRCFPCPNRAKWTEARDSLCEEIMAKGYNKELQYFVQSYENNTMLDSSILIAPLVFFISPCDPRFTRTLDKILLPPEQGGLTSTGLVYRYDTELSDDGVGGREGAFSMCTFWLVEAMTRASVYEPKYRGLALNLFQNMLSFSNHLSMFSEEIARSGEQLGNTPQAFSHLALISAAFNLDRAATFWKD</sequence>
<dbReference type="InterPro" id="IPR011613">
    <property type="entry name" value="GH15-like"/>
</dbReference>
<keyword evidence="3" id="KW-0378">Hydrolase</keyword>
<keyword evidence="4" id="KW-1185">Reference proteome</keyword>
<dbReference type="GO" id="GO:0004553">
    <property type="term" value="F:hydrolase activity, hydrolyzing O-glycosyl compounds"/>
    <property type="evidence" value="ECO:0007669"/>
    <property type="project" value="TreeGrafter"/>
</dbReference>
<name>A0A162K8T1_CORDF</name>